<keyword evidence="3" id="KW-1185">Reference proteome</keyword>
<feature type="domain" description="UDP-glucose/GDP-mannose dehydrogenase N-terminal" evidence="1">
    <location>
        <begin position="10"/>
        <end position="50"/>
    </location>
</feature>
<proteinExistence type="predicted"/>
<dbReference type="Proteomes" id="UP000247932">
    <property type="component" value="Unassembled WGS sequence"/>
</dbReference>
<evidence type="ECO:0000259" key="1">
    <source>
        <dbReference type="Pfam" id="PF03721"/>
    </source>
</evidence>
<name>A0A2V4E5T5_9GAMM</name>
<organism evidence="2 3">
    <name type="scientific">Gilliamella apicola</name>
    <dbReference type="NCBI Taxonomy" id="1196095"/>
    <lineage>
        <taxon>Bacteria</taxon>
        <taxon>Pseudomonadati</taxon>
        <taxon>Pseudomonadota</taxon>
        <taxon>Gammaproteobacteria</taxon>
        <taxon>Orbales</taxon>
        <taxon>Orbaceae</taxon>
        <taxon>Gilliamella</taxon>
    </lineage>
</organism>
<protein>
    <recommendedName>
        <fullName evidence="1">UDP-glucose/GDP-mannose dehydrogenase N-terminal domain-containing protein</fullName>
    </recommendedName>
</protein>
<reference evidence="2 3" key="1">
    <citation type="submission" date="2018-05" db="EMBL/GenBank/DDBJ databases">
        <title>Reference genomes for bee gut microbiota database.</title>
        <authorList>
            <person name="Ellegaard K.M."/>
        </authorList>
    </citation>
    <scope>NUCLEOTIDE SEQUENCE [LARGE SCALE GENOMIC DNA]</scope>
    <source>
        <strain evidence="2 3">ESL0182</strain>
    </source>
</reference>
<sequence>MNNTNNREFEIAIIGMGYVGLPLFLEFSKTYKTIGFDIDSKKIERLKKHIILQI</sequence>
<dbReference type="InterPro" id="IPR036291">
    <property type="entry name" value="NAD(P)-bd_dom_sf"/>
</dbReference>
<dbReference type="OrthoDB" id="9803238at2"/>
<dbReference type="Pfam" id="PF03721">
    <property type="entry name" value="UDPG_MGDP_dh_N"/>
    <property type="match status" value="1"/>
</dbReference>
<gene>
    <name evidence="2" type="ORF">DKK70_04505</name>
</gene>
<dbReference type="Gene3D" id="3.40.50.720">
    <property type="entry name" value="NAD(P)-binding Rossmann-like Domain"/>
    <property type="match status" value="1"/>
</dbReference>
<accession>A0A2V4E5T5</accession>
<evidence type="ECO:0000313" key="2">
    <source>
        <dbReference type="EMBL" id="PXZ07923.1"/>
    </source>
</evidence>
<dbReference type="InterPro" id="IPR001732">
    <property type="entry name" value="UDP-Glc/GDP-Man_DH_N"/>
</dbReference>
<dbReference type="SUPFAM" id="SSF51735">
    <property type="entry name" value="NAD(P)-binding Rossmann-fold domains"/>
    <property type="match status" value="1"/>
</dbReference>
<evidence type="ECO:0000313" key="3">
    <source>
        <dbReference type="Proteomes" id="UP000247932"/>
    </source>
</evidence>
<dbReference type="AlphaFoldDB" id="A0A2V4E5T5"/>
<dbReference type="GO" id="GO:0016616">
    <property type="term" value="F:oxidoreductase activity, acting on the CH-OH group of donors, NAD or NADP as acceptor"/>
    <property type="evidence" value="ECO:0007669"/>
    <property type="project" value="InterPro"/>
</dbReference>
<dbReference type="EMBL" id="QGLR01000008">
    <property type="protein sequence ID" value="PXZ07923.1"/>
    <property type="molecule type" value="Genomic_DNA"/>
</dbReference>
<dbReference type="GO" id="GO:0051287">
    <property type="term" value="F:NAD binding"/>
    <property type="evidence" value="ECO:0007669"/>
    <property type="project" value="InterPro"/>
</dbReference>
<comment type="caution">
    <text evidence="2">The sequence shown here is derived from an EMBL/GenBank/DDBJ whole genome shotgun (WGS) entry which is preliminary data.</text>
</comment>